<dbReference type="InterPro" id="IPR036910">
    <property type="entry name" value="HMG_box_dom_sf"/>
</dbReference>
<dbReference type="GO" id="GO:0045746">
    <property type="term" value="P:negative regulation of Notch signaling pathway"/>
    <property type="evidence" value="ECO:0007669"/>
    <property type="project" value="UniProtKB-ARBA"/>
</dbReference>
<dbReference type="AlphaFoldDB" id="A0A7R8H735"/>
<feature type="DNA-binding region" description="HMG box" evidence="9">
    <location>
        <begin position="10"/>
        <end position="80"/>
    </location>
</feature>
<dbReference type="GO" id="GO:0016567">
    <property type="term" value="P:protein ubiquitination"/>
    <property type="evidence" value="ECO:0007669"/>
    <property type="project" value="UniProtKB-UniPathway"/>
</dbReference>
<evidence type="ECO:0000313" key="11">
    <source>
        <dbReference type="EMBL" id="CAF2894600.1"/>
    </source>
</evidence>
<dbReference type="PROSITE" id="PS50237">
    <property type="entry name" value="HECT"/>
    <property type="match status" value="1"/>
</dbReference>
<dbReference type="Gene3D" id="2.60.40.150">
    <property type="entry name" value="C2 domain"/>
    <property type="match status" value="1"/>
</dbReference>
<keyword evidence="9" id="KW-0238">DNA-binding</keyword>
<dbReference type="GO" id="GO:0005112">
    <property type="term" value="F:Notch binding"/>
    <property type="evidence" value="ECO:0007669"/>
    <property type="project" value="UniProtKB-ARBA"/>
</dbReference>
<gene>
    <name evidence="11" type="ORF">LSAA_7450</name>
</gene>
<dbReference type="InterPro" id="IPR035983">
    <property type="entry name" value="Hect_E3_ubiquitin_ligase"/>
</dbReference>
<dbReference type="GO" id="GO:0003677">
    <property type="term" value="F:DNA binding"/>
    <property type="evidence" value="ECO:0007669"/>
    <property type="project" value="UniProtKB-UniRule"/>
</dbReference>
<dbReference type="Pfam" id="PF09011">
    <property type="entry name" value="HMG_box_2"/>
    <property type="match status" value="1"/>
</dbReference>
<feature type="compositionally biased region" description="Polar residues" evidence="10">
    <location>
        <begin position="424"/>
        <end position="451"/>
    </location>
</feature>
<dbReference type="CDD" id="cd00201">
    <property type="entry name" value="WW"/>
    <property type="match status" value="3"/>
</dbReference>
<proteinExistence type="predicted"/>
<dbReference type="SUPFAM" id="SSF49562">
    <property type="entry name" value="C2 domain (Calcium/lipid-binding domain, CaLB)"/>
    <property type="match status" value="1"/>
</dbReference>
<feature type="region of interest" description="Disordered" evidence="10">
    <location>
        <begin position="387"/>
        <end position="499"/>
    </location>
</feature>
<protein>
    <recommendedName>
        <fullName evidence="3">HECT-type E3 ubiquitin transferase</fullName>
        <ecNumber evidence="3">2.3.2.26</ecNumber>
    </recommendedName>
</protein>
<dbReference type="SMART" id="SM00239">
    <property type="entry name" value="C2"/>
    <property type="match status" value="1"/>
</dbReference>
<dbReference type="InterPro" id="IPR001202">
    <property type="entry name" value="WW_dom"/>
</dbReference>
<comment type="catalytic activity">
    <reaction evidence="1">
        <text>S-ubiquitinyl-[E2 ubiquitin-conjugating enzyme]-L-cysteine + [acceptor protein]-L-lysine = [E2 ubiquitin-conjugating enzyme]-L-cysteine + N(6)-ubiquitinyl-[acceptor protein]-L-lysine.</text>
        <dbReference type="EC" id="2.3.2.26"/>
    </reaction>
</comment>
<dbReference type="GO" id="GO:0031623">
    <property type="term" value="P:receptor internalization"/>
    <property type="evidence" value="ECO:0007669"/>
    <property type="project" value="UniProtKB-ARBA"/>
</dbReference>
<evidence type="ECO:0000256" key="9">
    <source>
        <dbReference type="PROSITE-ProRule" id="PRU00267"/>
    </source>
</evidence>
<dbReference type="FunFam" id="2.20.70.10:FF:000005">
    <property type="entry name" value="E3 ubiquitin-protein ligase"/>
    <property type="match status" value="1"/>
</dbReference>
<dbReference type="PROSITE" id="PS50020">
    <property type="entry name" value="WW_DOMAIN_2"/>
    <property type="match status" value="4"/>
</dbReference>
<dbReference type="GO" id="GO:0061630">
    <property type="term" value="F:ubiquitin protein ligase activity"/>
    <property type="evidence" value="ECO:0007669"/>
    <property type="project" value="UniProtKB-EC"/>
</dbReference>
<dbReference type="GO" id="GO:0045879">
    <property type="term" value="P:negative regulation of smoothened signaling pathway"/>
    <property type="evidence" value="ECO:0007669"/>
    <property type="project" value="UniProtKB-ARBA"/>
</dbReference>
<dbReference type="CDD" id="cd04021">
    <property type="entry name" value="C2_E3_ubiquitin_ligase"/>
    <property type="match status" value="1"/>
</dbReference>
<dbReference type="InterPro" id="IPR000008">
    <property type="entry name" value="C2_dom"/>
</dbReference>
<dbReference type="UniPathway" id="UPA00143"/>
<feature type="compositionally biased region" description="Polar residues" evidence="10">
    <location>
        <begin position="389"/>
        <end position="417"/>
    </location>
</feature>
<reference evidence="11" key="1">
    <citation type="submission" date="2021-02" db="EMBL/GenBank/DDBJ databases">
        <authorList>
            <person name="Bekaert M."/>
        </authorList>
    </citation>
    <scope>NUCLEOTIDE SEQUENCE</scope>
    <source>
        <strain evidence="11">IoA-00</strain>
    </source>
</reference>
<feature type="compositionally biased region" description="Low complexity" evidence="10">
    <location>
        <begin position="474"/>
        <end position="492"/>
    </location>
</feature>
<dbReference type="GO" id="GO:0005737">
    <property type="term" value="C:cytoplasm"/>
    <property type="evidence" value="ECO:0007669"/>
    <property type="project" value="TreeGrafter"/>
</dbReference>
<dbReference type="Gene3D" id="1.10.30.10">
    <property type="entry name" value="High mobility group box domain"/>
    <property type="match status" value="2"/>
</dbReference>
<evidence type="ECO:0000256" key="10">
    <source>
        <dbReference type="SAM" id="MobiDB-lite"/>
    </source>
</evidence>
<dbReference type="PROSITE" id="PS01159">
    <property type="entry name" value="WW_DOMAIN_1"/>
    <property type="match status" value="4"/>
</dbReference>
<comment type="caution">
    <text evidence="8">Lacks conserved residue(s) required for the propagation of feature annotation.</text>
</comment>
<comment type="pathway">
    <text evidence="2">Protein modification; protein ubiquitination.</text>
</comment>
<dbReference type="PANTHER" id="PTHR11254">
    <property type="entry name" value="HECT DOMAIN UBIQUITIN-PROTEIN LIGASE"/>
    <property type="match status" value="1"/>
</dbReference>
<evidence type="ECO:0000256" key="4">
    <source>
        <dbReference type="ARBA" id="ARBA00022679"/>
    </source>
</evidence>
<evidence type="ECO:0000256" key="3">
    <source>
        <dbReference type="ARBA" id="ARBA00012485"/>
    </source>
</evidence>
<keyword evidence="12" id="KW-1185">Reference proteome</keyword>
<dbReference type="PROSITE" id="PS50004">
    <property type="entry name" value="C2"/>
    <property type="match status" value="1"/>
</dbReference>
<keyword evidence="9" id="KW-0539">Nucleus</keyword>
<dbReference type="InterPro" id="IPR009071">
    <property type="entry name" value="HMG_box_dom"/>
</dbReference>
<sequence length="759" mass="86522">MPNSKAKQLPKKAMTAFLFFFSVCRDEYKRRHPEEDFNGREIKYKCGERWKTMSLEEKKRFNQMAEDDKKRYELELHITRPVLAARATKGKLVGKDISLDTKLKKNRLKDINAPKRIVQPFMWFAKESRQKVAAANPDFSYAEITKEVARRWSELDPAEKEKKAYKKKQVKVPTEILESDDTEDERQGKKDSGDCVFWSMASGPSPSPFSDPPPPPPTPSTSSGQYSQLSLTLDCASLPHGTGLLKPNPYVEIIVDGKPPKRTETIKSTYNPKWAEILTLLVTPFSKIQFRLYDHSAFKKDALLGQETLDLFPLLKKLRGKCENYILRLDLSPPNHASTRSRAGELIIILDGIRVNMTDLPSPAGLLLYNGGNPNHEGFPTVRILPHIKTNNNSDGASSSNLNGHSGENVSSNTPEIQTEEVSIESNTAASGVPSDNSNNLTNGGATCVPSTSPPLPHHTGSFNDTPPPPPVPTATTTSANANSSSRATAATEEPLPPGWEMRYDRYRRRYYVDHNNRSTTWERPQPLPVGWEMRRDERGRIYYVDHNTRQTTWQRPNVDRLQNFASWQGERAQVLQMRNQRFLYPDQSRPSEEDPQGPLMDGWEKRVEPNGRVYFVNHKNRTTQWEDPRTQGQVKEDPLPPGWEIRFMAGGVPYFVDHNTRTTTFQDPRPGATNAKGGAKGAYGVPVQYERSFRWKLSQFRYLCQNSFHQLMRLPAFELRRRLYIIFRGEEGLDYGGVAREWFFSFVTRDKSCFICQS</sequence>
<dbReference type="EMBL" id="HG994582">
    <property type="protein sequence ID" value="CAF2894600.1"/>
    <property type="molecule type" value="Genomic_DNA"/>
</dbReference>
<keyword evidence="6 8" id="KW-0833">Ubl conjugation pathway</keyword>
<dbReference type="InterPro" id="IPR036020">
    <property type="entry name" value="WW_dom_sf"/>
</dbReference>
<dbReference type="Pfam" id="PF00397">
    <property type="entry name" value="WW"/>
    <property type="match status" value="4"/>
</dbReference>
<dbReference type="GO" id="GO:0007219">
    <property type="term" value="P:Notch signaling pathway"/>
    <property type="evidence" value="ECO:0007669"/>
    <property type="project" value="UniProtKB-KW"/>
</dbReference>
<dbReference type="InterPro" id="IPR050409">
    <property type="entry name" value="E3_ubiq-protein_ligase"/>
</dbReference>
<evidence type="ECO:0000256" key="6">
    <source>
        <dbReference type="ARBA" id="ARBA00022786"/>
    </source>
</evidence>
<keyword evidence="11" id="KW-0012">Acyltransferase</keyword>
<dbReference type="InterPro" id="IPR000569">
    <property type="entry name" value="HECT_dom"/>
</dbReference>
<dbReference type="Proteomes" id="UP000675881">
    <property type="component" value="Chromosome 3"/>
</dbReference>
<organism evidence="11 12">
    <name type="scientific">Lepeophtheirus salmonis</name>
    <name type="common">Salmon louse</name>
    <name type="synonym">Caligus salmonis</name>
    <dbReference type="NCBI Taxonomy" id="72036"/>
    <lineage>
        <taxon>Eukaryota</taxon>
        <taxon>Metazoa</taxon>
        <taxon>Ecdysozoa</taxon>
        <taxon>Arthropoda</taxon>
        <taxon>Crustacea</taxon>
        <taxon>Multicrustacea</taxon>
        <taxon>Hexanauplia</taxon>
        <taxon>Copepoda</taxon>
        <taxon>Siphonostomatoida</taxon>
        <taxon>Caligidae</taxon>
        <taxon>Lepeophtheirus</taxon>
    </lineage>
</organism>
<feature type="region of interest" description="Disordered" evidence="10">
    <location>
        <begin position="662"/>
        <end position="681"/>
    </location>
</feature>
<feature type="compositionally biased region" description="Pro residues" evidence="10">
    <location>
        <begin position="205"/>
        <end position="219"/>
    </location>
</feature>
<feature type="region of interest" description="Disordered" evidence="10">
    <location>
        <begin position="156"/>
        <end position="226"/>
    </location>
</feature>
<evidence type="ECO:0000256" key="5">
    <source>
        <dbReference type="ARBA" id="ARBA00022737"/>
    </source>
</evidence>
<dbReference type="InterPro" id="IPR035892">
    <property type="entry name" value="C2_domain_sf"/>
</dbReference>
<dbReference type="GO" id="GO:0043161">
    <property type="term" value="P:proteasome-mediated ubiquitin-dependent protein catabolic process"/>
    <property type="evidence" value="ECO:0007669"/>
    <property type="project" value="TreeGrafter"/>
</dbReference>
<dbReference type="Gene3D" id="2.20.70.10">
    <property type="match status" value="3"/>
</dbReference>
<dbReference type="SUPFAM" id="SSF56204">
    <property type="entry name" value="Hect, E3 ligase catalytic domain"/>
    <property type="match status" value="1"/>
</dbReference>
<accession>A0A7R8H735</accession>
<evidence type="ECO:0000256" key="8">
    <source>
        <dbReference type="PROSITE-ProRule" id="PRU00104"/>
    </source>
</evidence>
<keyword evidence="7" id="KW-0914">Notch signaling pathway</keyword>
<dbReference type="Gene3D" id="3.90.1750.10">
    <property type="entry name" value="Hect, E3 ligase catalytic domains"/>
    <property type="match status" value="1"/>
</dbReference>
<evidence type="ECO:0000256" key="2">
    <source>
        <dbReference type="ARBA" id="ARBA00004906"/>
    </source>
</evidence>
<dbReference type="SMART" id="SM00456">
    <property type="entry name" value="WW"/>
    <property type="match status" value="4"/>
</dbReference>
<dbReference type="SUPFAM" id="SSF51045">
    <property type="entry name" value="WW domain"/>
    <property type="match status" value="4"/>
</dbReference>
<dbReference type="GO" id="GO:0005634">
    <property type="term" value="C:nucleus"/>
    <property type="evidence" value="ECO:0007669"/>
    <property type="project" value="UniProtKB-UniRule"/>
</dbReference>
<dbReference type="SMART" id="SM00398">
    <property type="entry name" value="HMG"/>
    <property type="match status" value="2"/>
</dbReference>
<dbReference type="SUPFAM" id="SSF47095">
    <property type="entry name" value="HMG-box"/>
    <property type="match status" value="2"/>
</dbReference>
<evidence type="ECO:0000256" key="1">
    <source>
        <dbReference type="ARBA" id="ARBA00000885"/>
    </source>
</evidence>
<dbReference type="PANTHER" id="PTHR11254:SF429">
    <property type="entry name" value="E3 UBIQUITIN-PROTEIN LIGASE SU(DX)"/>
    <property type="match status" value="1"/>
</dbReference>
<name>A0A7R8H735_LEPSM</name>
<dbReference type="CDD" id="cd21978">
    <property type="entry name" value="HMG-box_HMGB_rpt1"/>
    <property type="match status" value="1"/>
</dbReference>
<dbReference type="PROSITE" id="PS50118">
    <property type="entry name" value="HMG_BOX_2"/>
    <property type="match status" value="2"/>
</dbReference>
<keyword evidence="5" id="KW-0677">Repeat</keyword>
<dbReference type="EC" id="2.3.2.26" evidence="3"/>
<evidence type="ECO:0000313" key="12">
    <source>
        <dbReference type="Proteomes" id="UP000675881"/>
    </source>
</evidence>
<evidence type="ECO:0000256" key="7">
    <source>
        <dbReference type="ARBA" id="ARBA00022976"/>
    </source>
</evidence>
<dbReference type="OrthoDB" id="423283at2759"/>
<dbReference type="Pfam" id="PF00168">
    <property type="entry name" value="C2"/>
    <property type="match status" value="1"/>
</dbReference>
<keyword evidence="4 11" id="KW-0808">Transferase</keyword>
<dbReference type="Pfam" id="PF00505">
    <property type="entry name" value="HMG_box"/>
    <property type="match status" value="1"/>
</dbReference>
<feature type="DNA-binding region" description="HMG box" evidence="9">
    <location>
        <begin position="114"/>
        <end position="168"/>
    </location>
</feature>